<name>A0ACC1HLL5_9FUNG</name>
<gene>
    <name evidence="1" type="ORF">EV182_006196</name>
</gene>
<evidence type="ECO:0000313" key="2">
    <source>
        <dbReference type="Proteomes" id="UP001145114"/>
    </source>
</evidence>
<evidence type="ECO:0000313" key="1">
    <source>
        <dbReference type="EMBL" id="KAJ1677428.1"/>
    </source>
</evidence>
<sequence>MTISETYKESLEDFEFMSVEETSRPQPSGTGRSKKKRLNHNELERKRRLHQRNVLYELRDVIPSLQLVKPSTVLIMQKARDYIELLRNTIIGMENEIAQLRTLLMNSGYHLPPPPMLNPGGMASYAAANAVSVASVMGNSNGGGGRSSSSGDYNSLQPLQQGATHRLEQPPAILPLGTVPHLTNPSTPLNIGSTLMSATQSSPLDEASFSGHQDITQATNPFA</sequence>
<feature type="non-terminal residue" evidence="1">
    <location>
        <position position="223"/>
    </location>
</feature>
<proteinExistence type="predicted"/>
<keyword evidence="2" id="KW-1185">Reference proteome</keyword>
<dbReference type="EMBL" id="JAMZIH010002467">
    <property type="protein sequence ID" value="KAJ1677428.1"/>
    <property type="molecule type" value="Genomic_DNA"/>
</dbReference>
<accession>A0ACC1HLL5</accession>
<reference evidence="1" key="1">
    <citation type="submission" date="2022-06" db="EMBL/GenBank/DDBJ databases">
        <title>Phylogenomic reconstructions and comparative analyses of Kickxellomycotina fungi.</title>
        <authorList>
            <person name="Reynolds N.K."/>
            <person name="Stajich J.E."/>
            <person name="Barry K."/>
            <person name="Grigoriev I.V."/>
            <person name="Crous P."/>
            <person name="Smith M.E."/>
        </authorList>
    </citation>
    <scope>NUCLEOTIDE SEQUENCE</scope>
    <source>
        <strain evidence="1">RSA 2271</strain>
    </source>
</reference>
<protein>
    <submittedName>
        <fullName evidence="1">Uncharacterized protein</fullName>
    </submittedName>
</protein>
<dbReference type="Proteomes" id="UP001145114">
    <property type="component" value="Unassembled WGS sequence"/>
</dbReference>
<comment type="caution">
    <text evidence="1">The sequence shown here is derived from an EMBL/GenBank/DDBJ whole genome shotgun (WGS) entry which is preliminary data.</text>
</comment>
<organism evidence="1 2">
    <name type="scientific">Spiromyces aspiralis</name>
    <dbReference type="NCBI Taxonomy" id="68401"/>
    <lineage>
        <taxon>Eukaryota</taxon>
        <taxon>Fungi</taxon>
        <taxon>Fungi incertae sedis</taxon>
        <taxon>Zoopagomycota</taxon>
        <taxon>Kickxellomycotina</taxon>
        <taxon>Kickxellomycetes</taxon>
        <taxon>Kickxellales</taxon>
        <taxon>Kickxellaceae</taxon>
        <taxon>Spiromyces</taxon>
    </lineage>
</organism>